<sequence>MVDMHTTNRDAPNSSDTRTTTTATQDEHMLCAMPRLSRAMPHAHPRTESVNVSLEHVIMLERPDIPLAQDLLLTMRKHGITPRVDVLIKLARVSSRLQLHIGPSSFLACTISRFDEEVQVAMAYAAIAFECMRRSFSALRAHTRRIIVRGDACHRRRTIECSAGLLSSVVNLPHLLQAMPTFCLGYAKCKLEEGVTKSHAEGDSSEESEYDSDSESSEEALEDAIEECGVLSHSKPSAVEAEARCPPNKCSADLLLRKALPNSEEQRCLLMEWEI</sequence>
<evidence type="ECO:0000313" key="3">
    <source>
        <dbReference type="Proteomes" id="UP001515480"/>
    </source>
</evidence>
<proteinExistence type="predicted"/>
<dbReference type="EMBL" id="JBGBPQ010000012">
    <property type="protein sequence ID" value="KAL1515013.1"/>
    <property type="molecule type" value="Genomic_DNA"/>
</dbReference>
<dbReference type="Proteomes" id="UP001515480">
    <property type="component" value="Unassembled WGS sequence"/>
</dbReference>
<evidence type="ECO:0000256" key="1">
    <source>
        <dbReference type="SAM" id="MobiDB-lite"/>
    </source>
</evidence>
<feature type="region of interest" description="Disordered" evidence="1">
    <location>
        <begin position="197"/>
        <end position="222"/>
    </location>
</feature>
<name>A0AB34J8T6_PRYPA</name>
<feature type="compositionally biased region" description="Acidic residues" evidence="1">
    <location>
        <begin position="203"/>
        <end position="222"/>
    </location>
</feature>
<dbReference type="AlphaFoldDB" id="A0AB34J8T6"/>
<organism evidence="2 3">
    <name type="scientific">Prymnesium parvum</name>
    <name type="common">Toxic golden alga</name>
    <dbReference type="NCBI Taxonomy" id="97485"/>
    <lineage>
        <taxon>Eukaryota</taxon>
        <taxon>Haptista</taxon>
        <taxon>Haptophyta</taxon>
        <taxon>Prymnesiophyceae</taxon>
        <taxon>Prymnesiales</taxon>
        <taxon>Prymnesiaceae</taxon>
        <taxon>Prymnesium</taxon>
    </lineage>
</organism>
<accession>A0AB34J8T6</accession>
<feature type="region of interest" description="Disordered" evidence="1">
    <location>
        <begin position="1"/>
        <end position="25"/>
    </location>
</feature>
<evidence type="ECO:0000313" key="2">
    <source>
        <dbReference type="EMBL" id="KAL1515013.1"/>
    </source>
</evidence>
<reference evidence="2 3" key="1">
    <citation type="journal article" date="2024" name="Science">
        <title>Giant polyketide synthase enzymes in the biosynthesis of giant marine polyether toxins.</title>
        <authorList>
            <person name="Fallon T.R."/>
            <person name="Shende V.V."/>
            <person name="Wierzbicki I.H."/>
            <person name="Pendleton A.L."/>
            <person name="Watervoot N.F."/>
            <person name="Auber R.P."/>
            <person name="Gonzalez D.J."/>
            <person name="Wisecaver J.H."/>
            <person name="Moore B.S."/>
        </authorList>
    </citation>
    <scope>NUCLEOTIDE SEQUENCE [LARGE SCALE GENOMIC DNA]</scope>
    <source>
        <strain evidence="2 3">12B1</strain>
    </source>
</reference>
<protein>
    <submittedName>
        <fullName evidence="2">Uncharacterized protein</fullName>
    </submittedName>
</protein>
<keyword evidence="3" id="KW-1185">Reference proteome</keyword>
<comment type="caution">
    <text evidence="2">The sequence shown here is derived from an EMBL/GenBank/DDBJ whole genome shotgun (WGS) entry which is preliminary data.</text>
</comment>
<gene>
    <name evidence="2" type="ORF">AB1Y20_004082</name>
</gene>